<evidence type="ECO:0000313" key="2">
    <source>
        <dbReference type="EMBL" id="SFZ76464.1"/>
    </source>
</evidence>
<dbReference type="STRING" id="1122154.SAMN02746068_01960"/>
<dbReference type="Proteomes" id="UP000218979">
    <property type="component" value="Unassembled WGS sequence"/>
</dbReference>
<accession>A0A1K2HHY3</accession>
<reference evidence="2 3" key="2">
    <citation type="submission" date="2016-11" db="EMBL/GenBank/DDBJ databases">
        <authorList>
            <person name="Jaros S."/>
            <person name="Januszkiewicz K."/>
            <person name="Wedrychowicz H."/>
        </authorList>
    </citation>
    <scope>NUCLEOTIDE SEQUENCE [LARGE SCALE GENOMIC DNA]</scope>
    <source>
        <strain evidence="2 3">DSM 22330</strain>
    </source>
</reference>
<evidence type="ECO:0000313" key="3">
    <source>
        <dbReference type="Proteomes" id="UP000185655"/>
    </source>
</evidence>
<keyword evidence="4" id="KW-1185">Reference proteome</keyword>
<dbReference type="Proteomes" id="UP000185655">
    <property type="component" value="Unassembled WGS sequence"/>
</dbReference>
<sequence>MDKYRKAKIDQKVEKERAEAFADVMDMIARERSVKHCMGNEKLIYTKSLWHAQKMVETQLDQEYSDLMTNTPIEEITIFRNGAIILYAYWGNAKKLDPKISKLLSYPERYETFNDYIKELVCLAELELVIKILGKHEYQ</sequence>
<evidence type="ECO:0000313" key="4">
    <source>
        <dbReference type="Proteomes" id="UP000218979"/>
    </source>
</evidence>
<protein>
    <submittedName>
        <fullName evidence="2">Uncharacterized protein</fullName>
    </submittedName>
</protein>
<gene>
    <name evidence="1" type="ORF">RR45_GL001102</name>
    <name evidence="2" type="ORF">SAMN02746068_01960</name>
</gene>
<reference evidence="1 4" key="1">
    <citation type="submission" date="2014-12" db="EMBL/GenBank/DDBJ databases">
        <title>Draft genome sequences of 10 type strains of Lactococcus.</title>
        <authorList>
            <person name="Sun Z."/>
            <person name="Zhong Z."/>
            <person name="Liu W."/>
            <person name="Zhang W."/>
            <person name="Zhang H."/>
        </authorList>
    </citation>
    <scope>NUCLEOTIDE SEQUENCE [LARGE SCALE GENOMIC DNA]</scope>
    <source>
        <strain evidence="1 4">DSM 22330</strain>
    </source>
</reference>
<dbReference type="RefSeq" id="WP_031366826.1">
    <property type="nucleotide sequence ID" value="NZ_FPKS01000016.1"/>
</dbReference>
<dbReference type="OrthoDB" id="9985807at2"/>
<organism evidence="2 3">
    <name type="scientific">Pseudolactococcus chungangensis CAU 28 = DSM 22330</name>
    <dbReference type="NCBI Taxonomy" id="1122154"/>
    <lineage>
        <taxon>Bacteria</taxon>
        <taxon>Bacillati</taxon>
        <taxon>Bacillota</taxon>
        <taxon>Bacilli</taxon>
        <taxon>Lactobacillales</taxon>
        <taxon>Streptococcaceae</taxon>
        <taxon>Pseudolactococcus</taxon>
    </lineage>
</organism>
<dbReference type="EMBL" id="JXJT01000023">
    <property type="protein sequence ID" value="PCS01206.1"/>
    <property type="molecule type" value="Genomic_DNA"/>
</dbReference>
<dbReference type="EMBL" id="FPKS01000016">
    <property type="protein sequence ID" value="SFZ76464.1"/>
    <property type="molecule type" value="Genomic_DNA"/>
</dbReference>
<proteinExistence type="predicted"/>
<dbReference type="AlphaFoldDB" id="A0A1K2HHY3"/>
<evidence type="ECO:0000313" key="1">
    <source>
        <dbReference type="EMBL" id="PCS01206.1"/>
    </source>
</evidence>
<name>A0A1K2HHY3_9LACT</name>